<organism evidence="1 2">
    <name type="scientific">Staurois parvus</name>
    <dbReference type="NCBI Taxonomy" id="386267"/>
    <lineage>
        <taxon>Eukaryota</taxon>
        <taxon>Metazoa</taxon>
        <taxon>Chordata</taxon>
        <taxon>Craniata</taxon>
        <taxon>Vertebrata</taxon>
        <taxon>Euteleostomi</taxon>
        <taxon>Amphibia</taxon>
        <taxon>Batrachia</taxon>
        <taxon>Anura</taxon>
        <taxon>Neobatrachia</taxon>
        <taxon>Ranoidea</taxon>
        <taxon>Ranidae</taxon>
        <taxon>Staurois</taxon>
    </lineage>
</organism>
<reference evidence="1" key="1">
    <citation type="submission" date="2023-05" db="EMBL/GenBank/DDBJ databases">
        <authorList>
            <person name="Stuckert A."/>
        </authorList>
    </citation>
    <scope>NUCLEOTIDE SEQUENCE</scope>
</reference>
<keyword evidence="2" id="KW-1185">Reference proteome</keyword>
<comment type="caution">
    <text evidence="1">The sequence shown here is derived from an EMBL/GenBank/DDBJ whole genome shotgun (WGS) entry which is preliminary data.</text>
</comment>
<name>A0ABN9HHG4_9NEOB</name>
<evidence type="ECO:0000313" key="2">
    <source>
        <dbReference type="Proteomes" id="UP001162483"/>
    </source>
</evidence>
<gene>
    <name evidence="1" type="ORF">SPARVUS_LOCUS16003262</name>
</gene>
<sequence length="59" mass="6848">MTGARWFSRSGRTSYDVLPFSLRMRDSRSTQHGDWQCSVSLGHSRSPIHGKSRRCRSFM</sequence>
<dbReference type="EMBL" id="CATNWA010020958">
    <property type="protein sequence ID" value="CAI9620584.1"/>
    <property type="molecule type" value="Genomic_DNA"/>
</dbReference>
<evidence type="ECO:0000313" key="1">
    <source>
        <dbReference type="EMBL" id="CAI9620584.1"/>
    </source>
</evidence>
<protein>
    <submittedName>
        <fullName evidence="1">Uncharacterized protein</fullName>
    </submittedName>
</protein>
<proteinExistence type="predicted"/>
<dbReference type="Proteomes" id="UP001162483">
    <property type="component" value="Unassembled WGS sequence"/>
</dbReference>
<accession>A0ABN9HHG4</accession>